<keyword evidence="2" id="KW-1185">Reference proteome</keyword>
<name>A0ACB8DG29_DERSI</name>
<proteinExistence type="predicted"/>
<comment type="caution">
    <text evidence="1">The sequence shown here is derived from an EMBL/GenBank/DDBJ whole genome shotgun (WGS) entry which is preliminary data.</text>
</comment>
<evidence type="ECO:0000313" key="2">
    <source>
        <dbReference type="Proteomes" id="UP000821865"/>
    </source>
</evidence>
<sequence>MRSRGASGGPPAVQRAFSSRWRGPAHQTPSPPPPPTTLRGYASREEGGRRDRRGPRSFGPTAPLLLHLRRRSVPVTHVDWCAVVQAPLSVFVRSRFGVDRGDAAAAMVVLCLVYSRPVRPDSRPRRLRHCHFVVSDEEEGSGKVVVRTRLTRTLSTPKRCSTCNKMVYFTGIRCKQCGALSHESCANHSPHWCSPATVVDMGRHSTAGNHPPQDAAEDSCEEWRFSSVGHEVLTVSPLMGQPFLFGSGDHGTSAPAAQLQPALPSAPPRSPTLAVTGLLKVVHWLSQRRKATRPDAAGKQHGRSRLADERLARKKLKVLSSHQPAATTPPCTCHTRKASFAAGILSPNGSLSSSGYISSSASSAVQTPSDTELDCRGARAHEGGPCRLHPTRGAGLVRQNAVISEHGRTGRQWLANKARTLSLETKANDVEKLCATWPPLGRSAGNPAENFPEEPESGIEESEQEDKSKNQSTDIKDTLGEWCVPYKDVEFKERLRQGRETDVYRGRWHGEVLIYTFRHTKEQNVTRFWEEVGKLSMIRHENIALFMGACAEPPQYAIITSMKKGPSLFEHIHIKKHHLSFHTKVNIARQIVQGMGYLHAKGIVHKSLTSKNVILESRVKLCLLDQGLAERVHDLSDRGCLARGHLTYLAPELMRQLRVEPPNVFSDCEPSQESDLYAFGTILYELIAEAFPFGFQHPHSVIWQIASGQQQPLNHLQCTGSFKTLIHECWFKAPEARPSFVTIGRQLQENVTLHRKHSSSEPDRLHHSGLAIGRQPLCS</sequence>
<reference evidence="1" key="1">
    <citation type="submission" date="2020-05" db="EMBL/GenBank/DDBJ databases">
        <title>Large-scale comparative analyses of tick genomes elucidate their genetic diversity and vector capacities.</title>
        <authorList>
            <person name="Jia N."/>
            <person name="Wang J."/>
            <person name="Shi W."/>
            <person name="Du L."/>
            <person name="Sun Y."/>
            <person name="Zhan W."/>
            <person name="Jiang J."/>
            <person name="Wang Q."/>
            <person name="Zhang B."/>
            <person name="Ji P."/>
            <person name="Sakyi L.B."/>
            <person name="Cui X."/>
            <person name="Yuan T."/>
            <person name="Jiang B."/>
            <person name="Yang W."/>
            <person name="Lam T.T.-Y."/>
            <person name="Chang Q."/>
            <person name="Ding S."/>
            <person name="Wang X."/>
            <person name="Zhu J."/>
            <person name="Ruan X."/>
            <person name="Zhao L."/>
            <person name="Wei J."/>
            <person name="Que T."/>
            <person name="Du C."/>
            <person name="Cheng J."/>
            <person name="Dai P."/>
            <person name="Han X."/>
            <person name="Huang E."/>
            <person name="Gao Y."/>
            <person name="Liu J."/>
            <person name="Shao H."/>
            <person name="Ye R."/>
            <person name="Li L."/>
            <person name="Wei W."/>
            <person name="Wang X."/>
            <person name="Wang C."/>
            <person name="Yang T."/>
            <person name="Huo Q."/>
            <person name="Li W."/>
            <person name="Guo W."/>
            <person name="Chen H."/>
            <person name="Zhou L."/>
            <person name="Ni X."/>
            <person name="Tian J."/>
            <person name="Zhou Y."/>
            <person name="Sheng Y."/>
            <person name="Liu T."/>
            <person name="Pan Y."/>
            <person name="Xia L."/>
            <person name="Li J."/>
            <person name="Zhao F."/>
            <person name="Cao W."/>
        </authorList>
    </citation>
    <scope>NUCLEOTIDE SEQUENCE</scope>
    <source>
        <strain evidence="1">Dsil-2018</strain>
    </source>
</reference>
<dbReference type="EMBL" id="CM023471">
    <property type="protein sequence ID" value="KAH7966943.1"/>
    <property type="molecule type" value="Genomic_DNA"/>
</dbReference>
<dbReference type="Proteomes" id="UP000821865">
    <property type="component" value="Chromosome 2"/>
</dbReference>
<evidence type="ECO:0000313" key="1">
    <source>
        <dbReference type="EMBL" id="KAH7966943.1"/>
    </source>
</evidence>
<accession>A0ACB8DG29</accession>
<protein>
    <submittedName>
        <fullName evidence="1">Uncharacterized protein</fullName>
    </submittedName>
</protein>
<organism evidence="1 2">
    <name type="scientific">Dermacentor silvarum</name>
    <name type="common">Tick</name>
    <dbReference type="NCBI Taxonomy" id="543639"/>
    <lineage>
        <taxon>Eukaryota</taxon>
        <taxon>Metazoa</taxon>
        <taxon>Ecdysozoa</taxon>
        <taxon>Arthropoda</taxon>
        <taxon>Chelicerata</taxon>
        <taxon>Arachnida</taxon>
        <taxon>Acari</taxon>
        <taxon>Parasitiformes</taxon>
        <taxon>Ixodida</taxon>
        <taxon>Ixodoidea</taxon>
        <taxon>Ixodidae</taxon>
        <taxon>Rhipicephalinae</taxon>
        <taxon>Dermacentor</taxon>
    </lineage>
</organism>
<gene>
    <name evidence="1" type="ORF">HPB49_020861</name>
</gene>